<evidence type="ECO:0000256" key="6">
    <source>
        <dbReference type="ARBA" id="ARBA00023139"/>
    </source>
</evidence>
<dbReference type="Gene3D" id="3.30.300.210">
    <property type="entry name" value="Nutrient germinant receptor protein C, domain 3"/>
    <property type="match status" value="1"/>
</dbReference>
<dbReference type="PANTHER" id="PTHR35789:SF1">
    <property type="entry name" value="SPORE GERMINATION PROTEIN B3"/>
    <property type="match status" value="1"/>
</dbReference>
<dbReference type="Proteomes" id="UP000239863">
    <property type="component" value="Unassembled WGS sequence"/>
</dbReference>
<keyword evidence="7" id="KW-0449">Lipoprotein</keyword>
<evidence type="ECO:0000256" key="7">
    <source>
        <dbReference type="ARBA" id="ARBA00023288"/>
    </source>
</evidence>
<name>A0A2S6FZT2_9CLOT</name>
<keyword evidence="5" id="KW-0472">Membrane</keyword>
<comment type="similarity">
    <text evidence="2">Belongs to the GerABKC lipoprotein family.</text>
</comment>
<dbReference type="NCBIfam" id="TIGR02887">
    <property type="entry name" value="spore_ger_x_C"/>
    <property type="match status" value="1"/>
</dbReference>
<dbReference type="AlphaFoldDB" id="A0A2S6FZT2"/>
<evidence type="ECO:0000256" key="2">
    <source>
        <dbReference type="ARBA" id="ARBA00007886"/>
    </source>
</evidence>
<protein>
    <submittedName>
        <fullName evidence="10">Spore germination protein KC</fullName>
    </submittedName>
</protein>
<evidence type="ECO:0000259" key="9">
    <source>
        <dbReference type="Pfam" id="PF25198"/>
    </source>
</evidence>
<dbReference type="Pfam" id="PF25198">
    <property type="entry name" value="Spore_GerAC_N"/>
    <property type="match status" value="1"/>
</dbReference>
<dbReference type="EMBL" id="PTIS01000002">
    <property type="protein sequence ID" value="PPK49155.1"/>
    <property type="molecule type" value="Genomic_DNA"/>
</dbReference>
<dbReference type="PANTHER" id="PTHR35789">
    <property type="entry name" value="SPORE GERMINATION PROTEIN B3"/>
    <property type="match status" value="1"/>
</dbReference>
<sequence length="383" mass="43139">MKKYLNVSVVLLFMVAFTTVFCGCWDYIEMTDVKYLAGMAIDRDKVTDEYILTFEVLEASTSSKSISSNIVEGRGKTIHESLRSAIGKAGKMLQVSHAKVVIVSADIASEGITPVLDLIDRDVEVRDDMWILISDMDTASEILSKEKKGDEIISYEISSAVANSNKIGTYLKMETFKVLEAVSNKGLSATAPMIKIDKDNKNLNFHIFGTAIFKTDKMVGKLNEDETMILNLLKEDELKFVLPMELGKNKTITIDIIKGNKKIIPKVKEGKIVVDVNIDIDTSLSELASTGINYISKDEREKLKKQAEKYVENSCKELIEDLQKDYKSDIIGFGDILKKKKPNEWRKIQDNWQEAFQNIDTNFRVNINIKYSGITNKNIEVGD</sequence>
<comment type="subcellular location">
    <subcellularLocation>
        <location evidence="1">Membrane</location>
        <topology evidence="1">Lipid-anchor</topology>
    </subcellularLocation>
</comment>
<evidence type="ECO:0000313" key="10">
    <source>
        <dbReference type="EMBL" id="PPK49155.1"/>
    </source>
</evidence>
<evidence type="ECO:0000259" key="8">
    <source>
        <dbReference type="Pfam" id="PF05504"/>
    </source>
</evidence>
<comment type="caution">
    <text evidence="10">The sequence shown here is derived from an EMBL/GenBank/DDBJ whole genome shotgun (WGS) entry which is preliminary data.</text>
</comment>
<dbReference type="Pfam" id="PF05504">
    <property type="entry name" value="Spore_GerAC"/>
    <property type="match status" value="1"/>
</dbReference>
<keyword evidence="4" id="KW-0732">Signal</keyword>
<dbReference type="InterPro" id="IPR046953">
    <property type="entry name" value="Spore_GerAC-like_C"/>
</dbReference>
<dbReference type="RefSeq" id="WP_104409180.1">
    <property type="nucleotide sequence ID" value="NZ_PTIS01000002.1"/>
</dbReference>
<dbReference type="InterPro" id="IPR008844">
    <property type="entry name" value="Spore_GerAC-like"/>
</dbReference>
<reference evidence="10 11" key="1">
    <citation type="submission" date="2018-02" db="EMBL/GenBank/DDBJ databases">
        <title>Genomic Encyclopedia of Archaeal and Bacterial Type Strains, Phase II (KMG-II): from individual species to whole genera.</title>
        <authorList>
            <person name="Goeker M."/>
        </authorList>
    </citation>
    <scope>NUCLEOTIDE SEQUENCE [LARGE SCALE GENOMIC DNA]</scope>
    <source>
        <strain evidence="10 11">DSM 15099</strain>
    </source>
</reference>
<gene>
    <name evidence="10" type="ORF">BD821_10268</name>
</gene>
<dbReference type="InterPro" id="IPR038501">
    <property type="entry name" value="Spore_GerAC_C_sf"/>
</dbReference>
<accession>A0A2S6FZT2</accession>
<proteinExistence type="inferred from homology"/>
<evidence type="ECO:0000256" key="1">
    <source>
        <dbReference type="ARBA" id="ARBA00004635"/>
    </source>
</evidence>
<organism evidence="10 11">
    <name type="scientific">Clostridium algidicarnis DSM 15099</name>
    <dbReference type="NCBI Taxonomy" id="1121295"/>
    <lineage>
        <taxon>Bacteria</taxon>
        <taxon>Bacillati</taxon>
        <taxon>Bacillota</taxon>
        <taxon>Clostridia</taxon>
        <taxon>Eubacteriales</taxon>
        <taxon>Clostridiaceae</taxon>
        <taxon>Clostridium</taxon>
    </lineage>
</organism>
<evidence type="ECO:0000256" key="4">
    <source>
        <dbReference type="ARBA" id="ARBA00022729"/>
    </source>
</evidence>
<keyword evidence="3" id="KW-0309">Germination</keyword>
<evidence type="ECO:0000256" key="5">
    <source>
        <dbReference type="ARBA" id="ARBA00023136"/>
    </source>
</evidence>
<dbReference type="PROSITE" id="PS51257">
    <property type="entry name" value="PROKAR_LIPOPROTEIN"/>
    <property type="match status" value="1"/>
</dbReference>
<feature type="domain" description="Spore germination protein N-terminal" evidence="9">
    <location>
        <begin position="26"/>
        <end position="196"/>
    </location>
</feature>
<dbReference type="GO" id="GO:0016020">
    <property type="term" value="C:membrane"/>
    <property type="evidence" value="ECO:0007669"/>
    <property type="project" value="UniProtKB-SubCell"/>
</dbReference>
<evidence type="ECO:0000313" key="11">
    <source>
        <dbReference type="Proteomes" id="UP000239863"/>
    </source>
</evidence>
<evidence type="ECO:0000256" key="3">
    <source>
        <dbReference type="ARBA" id="ARBA00022544"/>
    </source>
</evidence>
<keyword evidence="6" id="KW-0564">Palmitate</keyword>
<dbReference type="GO" id="GO:0009847">
    <property type="term" value="P:spore germination"/>
    <property type="evidence" value="ECO:0007669"/>
    <property type="project" value="InterPro"/>
</dbReference>
<feature type="domain" description="Spore germination GerAC-like C-terminal" evidence="8">
    <location>
        <begin position="209"/>
        <end position="373"/>
    </location>
</feature>
<dbReference type="OrthoDB" id="9816067at2"/>
<dbReference type="InterPro" id="IPR057336">
    <property type="entry name" value="GerAC_N"/>
</dbReference>